<evidence type="ECO:0000313" key="6">
    <source>
        <dbReference type="Proteomes" id="UP000078428"/>
    </source>
</evidence>
<keyword evidence="2" id="KW-0645">Protease</keyword>
<dbReference type="AlphaFoldDB" id="A0A178MUR1"/>
<comment type="caution">
    <text evidence="5">The sequence shown here is derived from an EMBL/GenBank/DDBJ whole genome shotgun (WGS) entry which is preliminary data.</text>
</comment>
<keyword evidence="1" id="KW-1188">Viral release from host cell</keyword>
<dbReference type="Pfam" id="PF04586">
    <property type="entry name" value="Peptidase_S78"/>
    <property type="match status" value="1"/>
</dbReference>
<dbReference type="Proteomes" id="UP000078428">
    <property type="component" value="Unassembled WGS sequence"/>
</dbReference>
<name>A0A178MUR1_9PROT</name>
<keyword evidence="3" id="KW-0378">Hydrolase</keyword>
<evidence type="ECO:0000313" key="5">
    <source>
        <dbReference type="EMBL" id="OAN54023.1"/>
    </source>
</evidence>
<feature type="domain" description="Prohead serine protease" evidence="4">
    <location>
        <begin position="52"/>
        <end position="153"/>
    </location>
</feature>
<accession>A0A178MUR1</accession>
<dbReference type="GO" id="GO:0006508">
    <property type="term" value="P:proteolysis"/>
    <property type="evidence" value="ECO:0007669"/>
    <property type="project" value="UniProtKB-KW"/>
</dbReference>
<organism evidence="5 6">
    <name type="scientific">Paramagnetospirillum marisnigri</name>
    <dbReference type="NCBI Taxonomy" id="1285242"/>
    <lineage>
        <taxon>Bacteria</taxon>
        <taxon>Pseudomonadati</taxon>
        <taxon>Pseudomonadota</taxon>
        <taxon>Alphaproteobacteria</taxon>
        <taxon>Rhodospirillales</taxon>
        <taxon>Magnetospirillaceae</taxon>
        <taxon>Paramagnetospirillum</taxon>
    </lineage>
</organism>
<evidence type="ECO:0000256" key="2">
    <source>
        <dbReference type="ARBA" id="ARBA00022670"/>
    </source>
</evidence>
<dbReference type="EMBL" id="LWQT01000037">
    <property type="protein sequence ID" value="OAN54023.1"/>
    <property type="molecule type" value="Genomic_DNA"/>
</dbReference>
<evidence type="ECO:0000256" key="1">
    <source>
        <dbReference type="ARBA" id="ARBA00022612"/>
    </source>
</evidence>
<evidence type="ECO:0000256" key="3">
    <source>
        <dbReference type="ARBA" id="ARBA00022801"/>
    </source>
</evidence>
<dbReference type="OrthoDB" id="360430at2"/>
<protein>
    <recommendedName>
        <fullName evidence="4">Prohead serine protease domain-containing protein</fullName>
    </recommendedName>
</protein>
<dbReference type="RefSeq" id="WP_068489640.1">
    <property type="nucleotide sequence ID" value="NZ_LWQT01000037.1"/>
</dbReference>
<reference evidence="5 6" key="1">
    <citation type="submission" date="2016-04" db="EMBL/GenBank/DDBJ databases">
        <title>Draft genome sequence of freshwater magnetotactic bacteria Magnetospirillum marisnigri SP-1 and Magnetospirillum moscoviense BB-1.</title>
        <authorList>
            <person name="Koziaeva V."/>
            <person name="Dziuba M.V."/>
            <person name="Ivanov T.M."/>
            <person name="Kuznetsov B."/>
            <person name="Grouzdev D.S."/>
        </authorList>
    </citation>
    <scope>NUCLEOTIDE SEQUENCE [LARGE SCALE GENOMIC DNA]</scope>
    <source>
        <strain evidence="5 6">SP-1</strain>
    </source>
</reference>
<dbReference type="GO" id="GO:0008233">
    <property type="term" value="F:peptidase activity"/>
    <property type="evidence" value="ECO:0007669"/>
    <property type="project" value="UniProtKB-KW"/>
</dbReference>
<evidence type="ECO:0000259" key="4">
    <source>
        <dbReference type="Pfam" id="PF04586"/>
    </source>
</evidence>
<keyword evidence="6" id="KW-1185">Reference proteome</keyword>
<gene>
    <name evidence="5" type="ORF">A6A04_12310</name>
</gene>
<dbReference type="STRING" id="1285242.A6A04_12310"/>
<sequence>MTEVKKRMKLAADLSADSNTRRINVICSTEHLDRDGDIIVQHGWHLATYLKNPVVLWAHDHKQPIAVTRSIGVRDGKLQAEIEFPPSGAVRQADEIFALIKLGGVNSISVGFRVIASEPIPGGRGMRITRAELLEISVVSVPAQPEAVIFERSSSDHARAVIADMRRSCAPLPGIDSRRDDIARLRGSDSRREDIARLRGDSKRKHISYTGS</sequence>
<proteinExistence type="predicted"/>
<dbReference type="InterPro" id="IPR054613">
    <property type="entry name" value="Peptidase_S78_dom"/>
</dbReference>